<feature type="transmembrane region" description="Helical" evidence="1">
    <location>
        <begin position="72"/>
        <end position="89"/>
    </location>
</feature>
<feature type="transmembrane region" description="Helical" evidence="1">
    <location>
        <begin position="95"/>
        <end position="114"/>
    </location>
</feature>
<feature type="transmembrane region" description="Helical" evidence="1">
    <location>
        <begin position="12"/>
        <end position="32"/>
    </location>
</feature>
<sequence length="363" mass="37531">MSPDPRLVPRVLLLVLGMLSLVAGVGAGLARLGADVPALASALAGWHAALMVCAFFGTVIGLERAVALGHPIAYAGPLASGLGGVALLAGLPLPWAQLLFVLASLVLVGGAIAVVRRQSALFTRTLAVGAGCWLAGNLAWVASGMIQPAIPWWLSFLVVTIAGERLELTRFLPARREAGPLFRVAVATTLGGAVAAWYSPFGLVLFAAGLFALSLWLLRYDIARHNARQRDLVRYIALCLLSGYAWLAVGAAIGLAGGFAPGHLLRDAALHAIALGFVFAMVFGHAPIIFPAIARVRIPYHPVFYLPLVLLHASLAARIAGTLAGGNAAPLLLAGGLANALALLAFIVTMVGSVLRGRLAGRG</sequence>
<feature type="transmembrane region" description="Helical" evidence="1">
    <location>
        <begin position="38"/>
        <end position="60"/>
    </location>
</feature>
<evidence type="ECO:0000256" key="1">
    <source>
        <dbReference type="SAM" id="Phobius"/>
    </source>
</evidence>
<dbReference type="Proteomes" id="UP000186819">
    <property type="component" value="Unassembled WGS sequence"/>
</dbReference>
<keyword evidence="1" id="KW-0472">Membrane</keyword>
<feature type="transmembrane region" description="Helical" evidence="1">
    <location>
        <begin position="232"/>
        <end position="256"/>
    </location>
</feature>
<reference evidence="3" key="1">
    <citation type="submission" date="2017-01" db="EMBL/GenBank/DDBJ databases">
        <authorList>
            <person name="Varghese N."/>
            <person name="Submissions S."/>
        </authorList>
    </citation>
    <scope>NUCLEOTIDE SEQUENCE [LARGE SCALE GENOMIC DNA]</scope>
    <source>
        <strain evidence="3">ATCC 51758</strain>
    </source>
</reference>
<evidence type="ECO:0008006" key="4">
    <source>
        <dbReference type="Google" id="ProtNLM"/>
    </source>
</evidence>
<evidence type="ECO:0000313" key="2">
    <source>
        <dbReference type="EMBL" id="SIR06035.1"/>
    </source>
</evidence>
<gene>
    <name evidence="2" type="ORF">SAMN05421829_109128</name>
</gene>
<accession>A0A1N6XUC5</accession>
<feature type="transmembrane region" description="Helical" evidence="1">
    <location>
        <begin position="268"/>
        <end position="290"/>
    </location>
</feature>
<proteinExistence type="predicted"/>
<feature type="transmembrane region" description="Helical" evidence="1">
    <location>
        <begin position="121"/>
        <end position="143"/>
    </location>
</feature>
<dbReference type="RefSeq" id="WP_342067627.1">
    <property type="nucleotide sequence ID" value="NZ_FTMD01000009.1"/>
</dbReference>
<feature type="transmembrane region" description="Helical" evidence="1">
    <location>
        <begin position="203"/>
        <end position="220"/>
    </location>
</feature>
<dbReference type="STRING" id="34027.SAMN05421829_109128"/>
<feature type="transmembrane region" description="Helical" evidence="1">
    <location>
        <begin position="302"/>
        <end position="320"/>
    </location>
</feature>
<evidence type="ECO:0000313" key="3">
    <source>
        <dbReference type="Proteomes" id="UP000186819"/>
    </source>
</evidence>
<dbReference type="AlphaFoldDB" id="A0A1N6XUC5"/>
<keyword evidence="1" id="KW-1133">Transmembrane helix</keyword>
<name>A0A1N6XUC5_9RHOO</name>
<dbReference type="EMBL" id="FTMD01000009">
    <property type="protein sequence ID" value="SIR06035.1"/>
    <property type="molecule type" value="Genomic_DNA"/>
</dbReference>
<protein>
    <recommendedName>
        <fullName evidence="4">NnrS family protein</fullName>
    </recommendedName>
</protein>
<feature type="transmembrane region" description="Helical" evidence="1">
    <location>
        <begin position="332"/>
        <end position="355"/>
    </location>
</feature>
<keyword evidence="3" id="KW-1185">Reference proteome</keyword>
<keyword evidence="1" id="KW-0812">Transmembrane</keyword>
<organism evidence="2 3">
    <name type="scientific">Aromatoleum tolulyticum</name>
    <dbReference type="NCBI Taxonomy" id="34027"/>
    <lineage>
        <taxon>Bacteria</taxon>
        <taxon>Pseudomonadati</taxon>
        <taxon>Pseudomonadota</taxon>
        <taxon>Betaproteobacteria</taxon>
        <taxon>Rhodocyclales</taxon>
        <taxon>Rhodocyclaceae</taxon>
        <taxon>Aromatoleum</taxon>
    </lineage>
</organism>